<reference evidence="1" key="2">
    <citation type="submission" date="2021-03" db="EMBL/GenBank/DDBJ databases">
        <title>Acquisition and loss of CTX-M plasmids in Shigella species associated with MSM transmission in the UK.</title>
        <authorList>
            <person name="Greig D.R."/>
            <person name="Jenkins C."/>
            <person name="Dallman T.J."/>
            <person name="Cowley L.A."/>
        </authorList>
    </citation>
    <scope>NUCLEOTIDE SEQUENCE</scope>
    <source>
        <strain evidence="1">888048</strain>
        <plasmid evidence="1">unnamed</plasmid>
    </source>
</reference>
<dbReference type="AlphaFoldDB" id="A0A896Z9W9"/>
<reference evidence="1" key="1">
    <citation type="submission" date="2020-12" db="EMBL/GenBank/DDBJ databases">
        <authorList>
            <person name="Locke R.K."/>
        </authorList>
    </citation>
    <scope>NUCLEOTIDE SEQUENCE</scope>
    <source>
        <strain evidence="1">888048</strain>
        <plasmid evidence="1">unnamed</plasmid>
    </source>
</reference>
<gene>
    <name evidence="1" type="ORF">EMBNGEFE_00178</name>
</gene>
<geneLocation type="plasmid" evidence="1">
    <name>unnamed</name>
</geneLocation>
<keyword evidence="1" id="KW-0614">Plasmid</keyword>
<evidence type="ECO:0000313" key="1">
    <source>
        <dbReference type="EMBL" id="QSE36835.1"/>
    </source>
</evidence>
<organism evidence="1">
    <name type="scientific">Shigella flexneri 3a</name>
    <dbReference type="NCBI Taxonomy" id="424717"/>
    <lineage>
        <taxon>Bacteria</taxon>
        <taxon>Pseudomonadati</taxon>
        <taxon>Pseudomonadota</taxon>
        <taxon>Gammaproteobacteria</taxon>
        <taxon>Enterobacterales</taxon>
        <taxon>Enterobacteriaceae</taxon>
        <taxon>Shigella</taxon>
    </lineage>
</organism>
<dbReference type="EMBL" id="MW396862">
    <property type="protein sequence ID" value="QSE36835.1"/>
    <property type="molecule type" value="Genomic_DNA"/>
</dbReference>
<name>A0A896Z9W9_SHIFL</name>
<proteinExistence type="predicted"/>
<protein>
    <submittedName>
        <fullName evidence="1">Uncharacterized protein</fullName>
    </submittedName>
</protein>
<accession>A0A896Z9W9</accession>
<sequence length="84" mass="9629">MLKGCYGDGRDDDGKEYEVLDLKFVRGIRTRSANSHSSSHCWMQYCAAITRRCRNNGSLANGDVFIQVLCYMGFYCRGLYQENI</sequence>